<evidence type="ECO:0000313" key="2">
    <source>
        <dbReference type="Proteomes" id="UP001164250"/>
    </source>
</evidence>
<reference evidence="2" key="1">
    <citation type="journal article" date="2023" name="G3 (Bethesda)">
        <title>Genome assembly and association tests identify interacting loci associated with vigor, precocity, and sex in interspecific pistachio rootstocks.</title>
        <authorList>
            <person name="Palmer W."/>
            <person name="Jacygrad E."/>
            <person name="Sagayaradj S."/>
            <person name="Cavanaugh K."/>
            <person name="Han R."/>
            <person name="Bertier L."/>
            <person name="Beede B."/>
            <person name="Kafkas S."/>
            <person name="Golino D."/>
            <person name="Preece J."/>
            <person name="Michelmore R."/>
        </authorList>
    </citation>
    <scope>NUCLEOTIDE SEQUENCE [LARGE SCALE GENOMIC DNA]</scope>
</reference>
<gene>
    <name evidence="1" type="ORF">Patl1_06273</name>
</gene>
<evidence type="ECO:0000313" key="1">
    <source>
        <dbReference type="EMBL" id="KAJ0101350.1"/>
    </source>
</evidence>
<comment type="caution">
    <text evidence="1">The sequence shown here is derived from an EMBL/GenBank/DDBJ whole genome shotgun (WGS) entry which is preliminary data.</text>
</comment>
<dbReference type="EMBL" id="CM047899">
    <property type="protein sequence ID" value="KAJ0101350.1"/>
    <property type="molecule type" value="Genomic_DNA"/>
</dbReference>
<accession>A0ACC1BQX6</accession>
<sequence length="138" mass="15689">MNCHNRKSYVCSNCNSFVADVPNLLCPRCKQKMTSAVSYVPPSPANTGFPVDRGFIKGSVSFIVMDNLEFMPMSTKNLLPLLRKFNLKESHELEEMDLKLDSRQVMRLLKLSLESKTVFTSYYQLLLSEALKNACNPM</sequence>
<organism evidence="1 2">
    <name type="scientific">Pistacia atlantica</name>
    <dbReference type="NCBI Taxonomy" id="434234"/>
    <lineage>
        <taxon>Eukaryota</taxon>
        <taxon>Viridiplantae</taxon>
        <taxon>Streptophyta</taxon>
        <taxon>Embryophyta</taxon>
        <taxon>Tracheophyta</taxon>
        <taxon>Spermatophyta</taxon>
        <taxon>Magnoliopsida</taxon>
        <taxon>eudicotyledons</taxon>
        <taxon>Gunneridae</taxon>
        <taxon>Pentapetalae</taxon>
        <taxon>rosids</taxon>
        <taxon>malvids</taxon>
        <taxon>Sapindales</taxon>
        <taxon>Anacardiaceae</taxon>
        <taxon>Pistacia</taxon>
    </lineage>
</organism>
<protein>
    <submittedName>
        <fullName evidence="1">Uncharacterized protein</fullName>
    </submittedName>
</protein>
<keyword evidence="2" id="KW-1185">Reference proteome</keyword>
<proteinExistence type="predicted"/>
<name>A0ACC1BQX6_9ROSI</name>
<dbReference type="Proteomes" id="UP001164250">
    <property type="component" value="Chromosome 3"/>
</dbReference>